<gene>
    <name evidence="2" type="ORF">SDC9_138272</name>
</gene>
<protein>
    <submittedName>
        <fullName evidence="2">Uncharacterized protein</fullName>
    </submittedName>
</protein>
<feature type="compositionally biased region" description="Basic and acidic residues" evidence="1">
    <location>
        <begin position="103"/>
        <end position="112"/>
    </location>
</feature>
<evidence type="ECO:0000313" key="2">
    <source>
        <dbReference type="EMBL" id="MPM91146.1"/>
    </source>
</evidence>
<comment type="caution">
    <text evidence="2">The sequence shown here is derived from an EMBL/GenBank/DDBJ whole genome shotgun (WGS) entry which is preliminary data.</text>
</comment>
<feature type="region of interest" description="Disordered" evidence="1">
    <location>
        <begin position="74"/>
        <end position="124"/>
    </location>
</feature>
<accession>A0A645DPC2</accession>
<name>A0A645DPC2_9ZZZZ</name>
<feature type="region of interest" description="Disordered" evidence="1">
    <location>
        <begin position="24"/>
        <end position="52"/>
    </location>
</feature>
<dbReference type="AlphaFoldDB" id="A0A645DPC2"/>
<organism evidence="2">
    <name type="scientific">bioreactor metagenome</name>
    <dbReference type="NCBI Taxonomy" id="1076179"/>
    <lineage>
        <taxon>unclassified sequences</taxon>
        <taxon>metagenomes</taxon>
        <taxon>ecological metagenomes</taxon>
    </lineage>
</organism>
<evidence type="ECO:0000256" key="1">
    <source>
        <dbReference type="SAM" id="MobiDB-lite"/>
    </source>
</evidence>
<feature type="compositionally biased region" description="Basic residues" evidence="1">
    <location>
        <begin position="29"/>
        <end position="46"/>
    </location>
</feature>
<proteinExistence type="predicted"/>
<dbReference type="EMBL" id="VSSQ01038256">
    <property type="protein sequence ID" value="MPM91146.1"/>
    <property type="molecule type" value="Genomic_DNA"/>
</dbReference>
<reference evidence="2" key="1">
    <citation type="submission" date="2019-08" db="EMBL/GenBank/DDBJ databases">
        <authorList>
            <person name="Kucharzyk K."/>
            <person name="Murdoch R.W."/>
            <person name="Higgins S."/>
            <person name="Loffler F."/>
        </authorList>
    </citation>
    <scope>NUCLEOTIDE SEQUENCE</scope>
</reference>
<sequence>MVPRGAVAEAHRGIYFCGKVGGGGEHGRARGHRHNGGHNGVPRRRAAGQAERRGRSVFVSFVALRQKAFRLHRRDRIAGQQDTDRQRRNRRIFPRAPSGGDTRVYKDGRADGQGRGLRSAGARRAVCRAHRRRLLQRHGHAAYEARRDA</sequence>